<dbReference type="Proteomes" id="UP000008206">
    <property type="component" value="Chromosome"/>
</dbReference>
<dbReference type="GO" id="GO:0005525">
    <property type="term" value="F:GTP binding"/>
    <property type="evidence" value="ECO:0007669"/>
    <property type="project" value="UniProtKB-KW"/>
</dbReference>
<evidence type="ECO:0000256" key="6">
    <source>
        <dbReference type="ARBA" id="ARBA00022833"/>
    </source>
</evidence>
<evidence type="ECO:0000256" key="3">
    <source>
        <dbReference type="ARBA" id="ARBA00022723"/>
    </source>
</evidence>
<keyword evidence="6" id="KW-0862">Zinc</keyword>
<sequence>MCVTCGCSDDSEVTITNPQSGKKTLEEHHHHSHDHHSHTHTLEDGQVITHSHHSHTHTLEDGRVITHTHPYETQHQHPHSPSEVTQIHAQMHGTTITLEQNILQKNDLMAAQNRGWFKGRDILALNLVSSPGAGKTTLLTRTLEDLKSEIPISVIEGDQETLNDAEKIGKTGCKVVQINTGKGCHLEAEMIERGYMELDPPPHSVVMIENVGNLVCPALFDLGEQAKVAILSVTEGEDKPIKYPHMFRASEVMILTKIDLLPYVQFDVERCLDYARQVNPKIQIFQVSAVTGVGLSDWYDWLKAQFFPKS</sequence>
<dbReference type="Pfam" id="PF02492">
    <property type="entry name" value="cobW"/>
    <property type="match status" value="1"/>
</dbReference>
<dbReference type="HOGENOM" id="CLU_056148_0_0_3"/>
<dbReference type="OrthoDB" id="9802035at2"/>
<evidence type="ECO:0000256" key="2">
    <source>
        <dbReference type="ARBA" id="ARBA00022596"/>
    </source>
</evidence>
<dbReference type="STRING" id="497965.Cyan7822_1661"/>
<dbReference type="GO" id="GO:0008270">
    <property type="term" value="F:zinc ion binding"/>
    <property type="evidence" value="ECO:0007669"/>
    <property type="project" value="TreeGrafter"/>
</dbReference>
<dbReference type="Gene3D" id="3.40.50.300">
    <property type="entry name" value="P-loop containing nucleotide triphosphate hydrolases"/>
    <property type="match status" value="1"/>
</dbReference>
<dbReference type="GO" id="GO:0003924">
    <property type="term" value="F:GTPase activity"/>
    <property type="evidence" value="ECO:0007669"/>
    <property type="project" value="InterPro"/>
</dbReference>
<dbReference type="NCBIfam" id="TIGR00073">
    <property type="entry name" value="hypB"/>
    <property type="match status" value="1"/>
</dbReference>
<keyword evidence="4" id="KW-0547">Nucleotide-binding</keyword>
<evidence type="ECO:0000313" key="11">
    <source>
        <dbReference type="Proteomes" id="UP000008206"/>
    </source>
</evidence>
<evidence type="ECO:0000256" key="5">
    <source>
        <dbReference type="ARBA" id="ARBA00022801"/>
    </source>
</evidence>
<keyword evidence="3" id="KW-0479">Metal-binding</keyword>
<dbReference type="EMBL" id="CP002198">
    <property type="protein sequence ID" value="ADN13651.1"/>
    <property type="molecule type" value="Genomic_DNA"/>
</dbReference>
<evidence type="ECO:0000313" key="10">
    <source>
        <dbReference type="EMBL" id="ADN13651.1"/>
    </source>
</evidence>
<evidence type="ECO:0000256" key="4">
    <source>
        <dbReference type="ARBA" id="ARBA00022741"/>
    </source>
</evidence>
<keyword evidence="11" id="KW-1185">Reference proteome</keyword>
<organism evidence="10 11">
    <name type="scientific">Gloeothece verrucosa (strain PCC 7822)</name>
    <name type="common">Cyanothece sp. (strain PCC 7822)</name>
    <dbReference type="NCBI Taxonomy" id="497965"/>
    <lineage>
        <taxon>Bacteria</taxon>
        <taxon>Bacillati</taxon>
        <taxon>Cyanobacteriota</taxon>
        <taxon>Cyanophyceae</taxon>
        <taxon>Oscillatoriophycideae</taxon>
        <taxon>Chroococcales</taxon>
        <taxon>Aphanothecaceae</taxon>
        <taxon>Gloeothece</taxon>
        <taxon>Gloeothece verrucosa</taxon>
    </lineage>
</organism>
<evidence type="ECO:0000256" key="7">
    <source>
        <dbReference type="ARBA" id="ARBA00023134"/>
    </source>
</evidence>
<reference evidence="11" key="1">
    <citation type="journal article" date="2011" name="MBio">
        <title>Novel metabolic attributes of the genus Cyanothece, comprising a group of unicellular nitrogen-fixing Cyanobacteria.</title>
        <authorList>
            <person name="Bandyopadhyay A."/>
            <person name="Elvitigala T."/>
            <person name="Welsh E."/>
            <person name="Stockel J."/>
            <person name="Liberton M."/>
            <person name="Min H."/>
            <person name="Sherman L.A."/>
            <person name="Pakrasi H.B."/>
        </authorList>
    </citation>
    <scope>NUCLEOTIDE SEQUENCE [LARGE SCALE GENOMIC DNA]</scope>
    <source>
        <strain evidence="11">PCC 7822</strain>
    </source>
</reference>
<keyword evidence="7" id="KW-0342">GTP-binding</keyword>
<dbReference type="RefSeq" id="WP_013321758.1">
    <property type="nucleotide sequence ID" value="NC_014501.1"/>
</dbReference>
<evidence type="ECO:0000256" key="1">
    <source>
        <dbReference type="ARBA" id="ARBA00006211"/>
    </source>
</evidence>
<dbReference type="SUPFAM" id="SSF52540">
    <property type="entry name" value="P-loop containing nucleoside triphosphate hydrolases"/>
    <property type="match status" value="1"/>
</dbReference>
<keyword evidence="5" id="KW-0378">Hydrolase</keyword>
<dbReference type="KEGG" id="cyj:Cyan7822_1661"/>
<keyword evidence="2" id="KW-0533">Nickel</keyword>
<dbReference type="GO" id="GO:0016151">
    <property type="term" value="F:nickel cation binding"/>
    <property type="evidence" value="ECO:0007669"/>
    <property type="project" value="InterPro"/>
</dbReference>
<dbReference type="eggNOG" id="COG0378">
    <property type="taxonomic scope" value="Bacteria"/>
</dbReference>
<feature type="domain" description="CobW/HypB/UreG nucleotide-binding" evidence="9">
    <location>
        <begin position="126"/>
        <end position="285"/>
    </location>
</feature>
<dbReference type="InterPro" id="IPR004392">
    <property type="entry name" value="Hyd_mat_HypB"/>
</dbReference>
<evidence type="ECO:0000256" key="8">
    <source>
        <dbReference type="SAM" id="MobiDB-lite"/>
    </source>
</evidence>
<proteinExistence type="inferred from homology"/>
<accession>E0U7F5</accession>
<dbReference type="GO" id="GO:0051604">
    <property type="term" value="P:protein maturation"/>
    <property type="evidence" value="ECO:0007669"/>
    <property type="project" value="InterPro"/>
</dbReference>
<dbReference type="CDD" id="cd05390">
    <property type="entry name" value="HypB"/>
    <property type="match status" value="1"/>
</dbReference>
<protein>
    <submittedName>
        <fullName evidence="10">Hydrogenase accessory protein HypB</fullName>
    </submittedName>
</protein>
<gene>
    <name evidence="10" type="ordered locus">Cyan7822_1661</name>
</gene>
<comment type="similarity">
    <text evidence="1">Belongs to the SIMIBI class G3E GTPase family. HypB/HupM subfamily.</text>
</comment>
<evidence type="ECO:0000259" key="9">
    <source>
        <dbReference type="Pfam" id="PF02492"/>
    </source>
</evidence>
<feature type="region of interest" description="Disordered" evidence="8">
    <location>
        <begin position="21"/>
        <end position="41"/>
    </location>
</feature>
<dbReference type="PANTHER" id="PTHR30134:SF2">
    <property type="entry name" value="HYDROGENASE MATURATION FACTOR HYPB"/>
    <property type="match status" value="1"/>
</dbReference>
<feature type="compositionally biased region" description="Basic residues" evidence="8">
    <location>
        <begin position="30"/>
        <end position="39"/>
    </location>
</feature>
<name>E0U7F5_GLOV7</name>
<dbReference type="InterPro" id="IPR027417">
    <property type="entry name" value="P-loop_NTPase"/>
</dbReference>
<dbReference type="InterPro" id="IPR003495">
    <property type="entry name" value="CobW/HypB/UreG_nucleotide-bd"/>
</dbReference>
<dbReference type="PANTHER" id="PTHR30134">
    <property type="entry name" value="HYDROGENASE PROTEIN ASSEMBLY PROTEIN, NICKEL CHAPERONE"/>
    <property type="match status" value="1"/>
</dbReference>
<dbReference type="AlphaFoldDB" id="E0U7F5"/>